<feature type="region of interest" description="Disordered" evidence="3">
    <location>
        <begin position="345"/>
        <end position="369"/>
    </location>
</feature>
<reference evidence="4 5" key="1">
    <citation type="journal article" date="2018" name="IMA Fungus">
        <title>IMA Genome-F 9: Draft genome sequence of Annulohypoxylon stygium, Aspergillus mulundensis, Berkeleyomyces basicola (syn. Thielaviopsis basicola), Ceratocystis smalleyi, two Cercospora beticola strains, Coleophoma cylindrospora, Fusarium fracticaudum, Phialophora cf. hyalina, and Morchella septimelata.</title>
        <authorList>
            <person name="Wingfield B.D."/>
            <person name="Bills G.F."/>
            <person name="Dong Y."/>
            <person name="Huang W."/>
            <person name="Nel W.J."/>
            <person name="Swalarsk-Parry B.S."/>
            <person name="Vaghefi N."/>
            <person name="Wilken P.M."/>
            <person name="An Z."/>
            <person name="de Beer Z.W."/>
            <person name="De Vos L."/>
            <person name="Chen L."/>
            <person name="Duong T.A."/>
            <person name="Gao Y."/>
            <person name="Hammerbacher A."/>
            <person name="Kikkert J.R."/>
            <person name="Li Y."/>
            <person name="Li H."/>
            <person name="Li K."/>
            <person name="Li Q."/>
            <person name="Liu X."/>
            <person name="Ma X."/>
            <person name="Naidoo K."/>
            <person name="Pethybridge S.J."/>
            <person name="Sun J."/>
            <person name="Steenkamp E.T."/>
            <person name="van der Nest M.A."/>
            <person name="van Wyk S."/>
            <person name="Wingfield M.J."/>
            <person name="Xiong C."/>
            <person name="Yue Q."/>
            <person name="Zhang X."/>
        </authorList>
    </citation>
    <scope>NUCLEOTIDE SEQUENCE [LARGE SCALE GENOMIC DNA]</scope>
    <source>
        <strain evidence="4 5">DSM 5745</strain>
    </source>
</reference>
<dbReference type="GO" id="GO:0005789">
    <property type="term" value="C:endoplasmic reticulum membrane"/>
    <property type="evidence" value="ECO:0007669"/>
    <property type="project" value="TreeGrafter"/>
</dbReference>
<dbReference type="STRING" id="1810919.A0A3D8QCH0"/>
<dbReference type="Pfam" id="PF00106">
    <property type="entry name" value="adh_short"/>
    <property type="match status" value="1"/>
</dbReference>
<dbReference type="PANTHER" id="PTHR43647">
    <property type="entry name" value="DEHYDROGENASE"/>
    <property type="match status" value="1"/>
</dbReference>
<gene>
    <name evidence="4" type="ORF">DSM5745_10993</name>
</gene>
<accession>A0A3D8QCH0</accession>
<comment type="caution">
    <text evidence="4">The sequence shown here is derived from an EMBL/GenBank/DDBJ whole genome shotgun (WGS) entry which is preliminary data.</text>
</comment>
<dbReference type="EMBL" id="PVWQ01000019">
    <property type="protein sequence ID" value="RDW59298.1"/>
    <property type="molecule type" value="Genomic_DNA"/>
</dbReference>
<dbReference type="EC" id="1.1.1.270" evidence="2"/>
<dbReference type="GO" id="GO:0000253">
    <property type="term" value="F:3-beta-hydroxysteroid 3-dehydrogenase (NADP+) activity"/>
    <property type="evidence" value="ECO:0007669"/>
    <property type="project" value="UniProtKB-EC"/>
</dbReference>
<evidence type="ECO:0000256" key="2">
    <source>
        <dbReference type="ARBA" id="ARBA00023621"/>
    </source>
</evidence>
<proteinExistence type="predicted"/>
<organism evidence="4 5">
    <name type="scientific">Aspergillus mulundensis</name>
    <dbReference type="NCBI Taxonomy" id="1810919"/>
    <lineage>
        <taxon>Eukaryota</taxon>
        <taxon>Fungi</taxon>
        <taxon>Dikarya</taxon>
        <taxon>Ascomycota</taxon>
        <taxon>Pezizomycotina</taxon>
        <taxon>Eurotiomycetes</taxon>
        <taxon>Eurotiomycetidae</taxon>
        <taxon>Eurotiales</taxon>
        <taxon>Aspergillaceae</taxon>
        <taxon>Aspergillus</taxon>
        <taxon>Aspergillus subgen. Nidulantes</taxon>
    </lineage>
</organism>
<comment type="pathway">
    <text evidence="1">Steroid biosynthesis; zymosterol biosynthesis; zymosterol from lanosterol: step 5/6.</text>
</comment>
<dbReference type="InterPro" id="IPR002347">
    <property type="entry name" value="SDR_fam"/>
</dbReference>
<dbReference type="PANTHER" id="PTHR43647:SF4">
    <property type="entry name" value="KETOREDUCTASE (KR) DOMAIN-CONTAINING PROTEIN"/>
    <property type="match status" value="1"/>
</dbReference>
<dbReference type="InterPro" id="IPR036291">
    <property type="entry name" value="NAD(P)-bd_dom_sf"/>
</dbReference>
<dbReference type="Gene3D" id="3.40.50.720">
    <property type="entry name" value="NAD(P)-binding Rossmann-like Domain"/>
    <property type="match status" value="1"/>
</dbReference>
<evidence type="ECO:0000313" key="4">
    <source>
        <dbReference type="EMBL" id="RDW59298.1"/>
    </source>
</evidence>
<dbReference type="GeneID" id="38121363"/>
<evidence type="ECO:0000313" key="5">
    <source>
        <dbReference type="Proteomes" id="UP000256690"/>
    </source>
</evidence>
<evidence type="ECO:0000256" key="3">
    <source>
        <dbReference type="SAM" id="MobiDB-lite"/>
    </source>
</evidence>
<dbReference type="Proteomes" id="UP000256690">
    <property type="component" value="Unassembled WGS sequence"/>
</dbReference>
<dbReference type="GO" id="GO:0005741">
    <property type="term" value="C:mitochondrial outer membrane"/>
    <property type="evidence" value="ECO:0007669"/>
    <property type="project" value="TreeGrafter"/>
</dbReference>
<dbReference type="OrthoDB" id="191139at2759"/>
<dbReference type="SUPFAM" id="SSF51735">
    <property type="entry name" value="NAD(P)-binding Rossmann-fold domains"/>
    <property type="match status" value="1"/>
</dbReference>
<dbReference type="AlphaFoldDB" id="A0A3D8QCH0"/>
<protein>
    <recommendedName>
        <fullName evidence="2">3beta-hydroxysteroid 3-dehydrogenase</fullName>
        <ecNumber evidence="2">1.1.1.270</ecNumber>
    </recommendedName>
</protein>
<dbReference type="InterPro" id="IPR051593">
    <property type="entry name" value="Ergosterol_Biosynth_ERG27"/>
</dbReference>
<dbReference type="GO" id="GO:0005811">
    <property type="term" value="C:lipid droplet"/>
    <property type="evidence" value="ECO:0007669"/>
    <property type="project" value="TreeGrafter"/>
</dbReference>
<evidence type="ECO:0000256" key="1">
    <source>
        <dbReference type="ARBA" id="ARBA00023589"/>
    </source>
</evidence>
<name>A0A3D8QCH0_9EURO</name>
<feature type="compositionally biased region" description="Acidic residues" evidence="3">
    <location>
        <begin position="356"/>
        <end position="369"/>
    </location>
</feature>
<dbReference type="RefSeq" id="XP_026598332.1">
    <property type="nucleotide sequence ID" value="XM_026753009.1"/>
</dbReference>
<keyword evidence="5" id="KW-1185">Reference proteome</keyword>
<sequence>MPGTILITGATSSLATRVIHLLLTSYSHQDPAPEHENKHEFTLLLTARNPSKLKIKLPELTGNTNISVKVRTLDLSSISSVHTFATEVSADVQSGKTPPLTSIICNASHWDLRKEEEVTDDGYERTFQVNFLAHAVLILRLLGSFKPEAGGRIVLLTCDAHLRWPLKSVLERGRARGLEKYPPGMPDDLDELVTVESQAQCEPQSPEQILEELQEKPKIRKKEKPEFMARGIRRHANSKIAIIMWMYALNRRLEEDIALNTITAIAVNPGTLLNSRQLRVNTSLRLKLLSLFLMTAVRPSLSLLCRLPFVGTKVKAKKTMRTCAGAAGGVVGFALDVRIDSGASAGVSADTGPDSNEVDGDGDSDGDGDGDGGYYTLSIPVKDVGLPDMECLDEERQEALWRKTLQWAGIWNGNTAIRVDI</sequence>